<name>A0A844Y712_9SPHN</name>
<evidence type="ECO:0000313" key="2">
    <source>
        <dbReference type="EMBL" id="MXO54004.1"/>
    </source>
</evidence>
<dbReference type="Proteomes" id="UP000430272">
    <property type="component" value="Unassembled WGS sequence"/>
</dbReference>
<feature type="compositionally biased region" description="Low complexity" evidence="1">
    <location>
        <begin position="27"/>
        <end position="40"/>
    </location>
</feature>
<evidence type="ECO:0000313" key="3">
    <source>
        <dbReference type="Proteomes" id="UP000430272"/>
    </source>
</evidence>
<keyword evidence="3" id="KW-1185">Reference proteome</keyword>
<reference evidence="2 3" key="1">
    <citation type="submission" date="2019-12" db="EMBL/GenBank/DDBJ databases">
        <title>Genomic-based taxomic classification of the family Erythrobacteraceae.</title>
        <authorList>
            <person name="Xu L."/>
        </authorList>
    </citation>
    <scope>NUCLEOTIDE SEQUENCE [LARGE SCALE GENOMIC DNA]</scope>
    <source>
        <strain evidence="2 3">JCM 17468</strain>
    </source>
</reference>
<gene>
    <name evidence="2" type="ORF">GRI47_08290</name>
</gene>
<feature type="compositionally biased region" description="Polar residues" evidence="1">
    <location>
        <begin position="90"/>
        <end position="101"/>
    </location>
</feature>
<dbReference type="AlphaFoldDB" id="A0A844Y712"/>
<dbReference type="EMBL" id="WTYD01000001">
    <property type="protein sequence ID" value="MXO54004.1"/>
    <property type="molecule type" value="Genomic_DNA"/>
</dbReference>
<organism evidence="2 3">
    <name type="scientific">Qipengyuania pelagi</name>
    <dbReference type="NCBI Taxonomy" id="994320"/>
    <lineage>
        <taxon>Bacteria</taxon>
        <taxon>Pseudomonadati</taxon>
        <taxon>Pseudomonadota</taxon>
        <taxon>Alphaproteobacteria</taxon>
        <taxon>Sphingomonadales</taxon>
        <taxon>Erythrobacteraceae</taxon>
        <taxon>Qipengyuania</taxon>
    </lineage>
</organism>
<proteinExistence type="predicted"/>
<feature type="region of interest" description="Disordered" evidence="1">
    <location>
        <begin position="79"/>
        <end position="143"/>
    </location>
</feature>
<feature type="region of interest" description="Disordered" evidence="1">
    <location>
        <begin position="17"/>
        <end position="45"/>
    </location>
</feature>
<sequence length="143" mass="14448">MAPRILIGPMARLFDPRRKARPADSVSDPSAAGFSAASASVPLGGTRGQTAQRLQVGLAGLAGTLLLVGLVDLIESRAAETERTSVPEAVSTNQPAATPSRSDPLVDAGVVPDLPASPTPQPAPDGEAPILPERGGSDDLGPQ</sequence>
<protein>
    <submittedName>
        <fullName evidence="2">Uncharacterized protein</fullName>
    </submittedName>
</protein>
<evidence type="ECO:0000256" key="1">
    <source>
        <dbReference type="SAM" id="MobiDB-lite"/>
    </source>
</evidence>
<comment type="caution">
    <text evidence="2">The sequence shown here is derived from an EMBL/GenBank/DDBJ whole genome shotgun (WGS) entry which is preliminary data.</text>
</comment>
<accession>A0A844Y712</accession>
<dbReference type="RefSeq" id="WP_344870279.1">
    <property type="nucleotide sequence ID" value="NZ_BAABDV010000001.1"/>
</dbReference>